<sequence>MNTQKEHELINKCILQIEEKLGWGESSNWHSEVFIELSETIQKQTKILLSPTTLKRVWGKVNYNSSPSISTLNTLSQFIGYSNWRDYKNNQHNNKSSNKSIKKTLVNMPIVFSLAAFLALLFISLFSTISSNKNELTTEDISKIKFSSRTITNSMPNSVVFDFDLSNIKSDSIFIQQYWDETKTIKVNNKQKQATGIYYFPGYFRAKLVVDGNVIKEHDLFIKSNGWSASIDYDPIPKYLNPKQFVDDGLKLDDDVLSEIKSLKTPIVTTYHFINDLGNISGDNFSLETSLKNNFNEKWAVCQTTRIYIIGTKGALIIPFTISGCISNINVMLNDVYMNGKEQDLSPFGLNLSSFKNIKISVIKKQLKVFIDDNETFSARYNKSIGELVGLRYKFLGAGEVKHIKLLSATGDTVLKDNFQL</sequence>
<name>A0ABT0QIL1_9FLAO</name>
<evidence type="ECO:0000313" key="3">
    <source>
        <dbReference type="Proteomes" id="UP001165381"/>
    </source>
</evidence>
<evidence type="ECO:0000256" key="1">
    <source>
        <dbReference type="SAM" id="Phobius"/>
    </source>
</evidence>
<gene>
    <name evidence="2" type="ORF">M3P09_15730</name>
</gene>
<feature type="transmembrane region" description="Helical" evidence="1">
    <location>
        <begin position="105"/>
        <end position="126"/>
    </location>
</feature>
<reference evidence="2" key="1">
    <citation type="submission" date="2022-05" db="EMBL/GenBank/DDBJ databases">
        <authorList>
            <person name="Park J.-S."/>
        </authorList>
    </citation>
    <scope>NUCLEOTIDE SEQUENCE</scope>
    <source>
        <strain evidence="2">2012CJ34-3</strain>
    </source>
</reference>
<proteinExistence type="predicted"/>
<keyword evidence="1" id="KW-0472">Membrane</keyword>
<comment type="caution">
    <text evidence="2">The sequence shown here is derived from an EMBL/GenBank/DDBJ whole genome shotgun (WGS) entry which is preliminary data.</text>
</comment>
<keyword evidence="3" id="KW-1185">Reference proteome</keyword>
<protein>
    <submittedName>
        <fullName evidence="2">Uncharacterized protein</fullName>
    </submittedName>
</protein>
<evidence type="ECO:0000313" key="2">
    <source>
        <dbReference type="EMBL" id="MCL6296463.1"/>
    </source>
</evidence>
<dbReference type="RefSeq" id="WP_249973867.1">
    <property type="nucleotide sequence ID" value="NZ_JAMFLZ010000009.1"/>
</dbReference>
<keyword evidence="1" id="KW-0812">Transmembrane</keyword>
<keyword evidence="1" id="KW-1133">Transmembrane helix</keyword>
<dbReference type="Proteomes" id="UP001165381">
    <property type="component" value="Unassembled WGS sequence"/>
</dbReference>
<organism evidence="2 3">
    <name type="scientific">Jejuia spongiicola</name>
    <dbReference type="NCBI Taxonomy" id="2942207"/>
    <lineage>
        <taxon>Bacteria</taxon>
        <taxon>Pseudomonadati</taxon>
        <taxon>Bacteroidota</taxon>
        <taxon>Flavobacteriia</taxon>
        <taxon>Flavobacteriales</taxon>
        <taxon>Flavobacteriaceae</taxon>
        <taxon>Jejuia</taxon>
    </lineage>
</organism>
<accession>A0ABT0QIL1</accession>
<dbReference type="EMBL" id="JAMFLZ010000009">
    <property type="protein sequence ID" value="MCL6296463.1"/>
    <property type="molecule type" value="Genomic_DNA"/>
</dbReference>